<dbReference type="InterPro" id="IPR005100">
    <property type="entry name" value="NGN-domain"/>
</dbReference>
<dbReference type="PANTHER" id="PTHR11125:SF7">
    <property type="entry name" value="TRANSCRIPTION ELONGATION FACTOR SPT5"/>
    <property type="match status" value="1"/>
</dbReference>
<dbReference type="InterPro" id="IPR008991">
    <property type="entry name" value="Translation_prot_SH3-like_sf"/>
</dbReference>
<dbReference type="FunFam" id="2.30.30.30:FF:000013">
    <property type="entry name" value="Transcription elongation factor SPT5"/>
    <property type="match status" value="1"/>
</dbReference>
<evidence type="ECO:0000256" key="12">
    <source>
        <dbReference type="ARBA" id="ARBA00029645"/>
    </source>
</evidence>
<evidence type="ECO:0000256" key="10">
    <source>
        <dbReference type="ARBA" id="ARBA00023163"/>
    </source>
</evidence>
<dbReference type="InterPro" id="IPR041975">
    <property type="entry name" value="KOW_Spt5_2"/>
</dbReference>
<dbReference type="Pfam" id="PF23290">
    <property type="entry name" value="KOW5_SPT5"/>
    <property type="match status" value="1"/>
</dbReference>
<feature type="domain" description="KOW" evidence="14">
    <location>
        <begin position="486"/>
        <end position="513"/>
    </location>
</feature>
<dbReference type="CDD" id="cd06085">
    <property type="entry name" value="KOW_Spt5_5"/>
    <property type="match status" value="1"/>
</dbReference>
<dbReference type="GO" id="GO:0032784">
    <property type="term" value="P:regulation of DNA-templated transcription elongation"/>
    <property type="evidence" value="ECO:0007669"/>
    <property type="project" value="InterPro"/>
</dbReference>
<evidence type="ECO:0000256" key="7">
    <source>
        <dbReference type="ARBA" id="ARBA00022737"/>
    </source>
</evidence>
<keyword evidence="8" id="KW-0805">Transcription regulation</keyword>
<dbReference type="EMBL" id="CAJOBC010084175">
    <property type="protein sequence ID" value="CAF4312917.1"/>
    <property type="molecule type" value="Genomic_DNA"/>
</dbReference>
<dbReference type="Pfam" id="PF23037">
    <property type="entry name" value="KOWx_SPT5"/>
    <property type="match status" value="1"/>
</dbReference>
<feature type="region of interest" description="Disordered" evidence="13">
    <location>
        <begin position="1"/>
        <end position="107"/>
    </location>
</feature>
<dbReference type="InterPro" id="IPR039385">
    <property type="entry name" value="NGN_Euk"/>
</dbReference>
<sequence>MSDNEDRIDDHEEEEEDNTEQTASKEKVKRKRVEHDNDPSNENDEADDDDEDEEDDELDEEEERNVKRGSKRKRQVISGKNFIISEADVDEDEDEDEPAEDDLEDTFVHEQHEIGDTARDLYRTARTTTSLFDDEDDVEKINEYITNKYGKKNRISDYDEMDEGEDIPDEITQQSLLPDVKSPNLWPVKCRIGEEKLTALLLMRKFLALESKENALQIKSVVVKEGDRGYVYVEGFKSNHVKQACDDIKSLHMNNLQMVPIRGMPDILRVVKISYGIKTGLWVRIKRGIYRDDLAKVEQCDMVQNNVTVKLIPRIDYTKKRGVARTDDEQTNANMRKKNRFAFKRSAAKLFDEDAVKQLGGMVKPFGEYRYRVFEGGKFNEKGFLIKTFPLHAVQADGITPTISELEKFEESIDGPDSNVIVSKNKSSFSDLQSFAPGDVVEVSEGELINLQGTVIGVDGDQIRILPKHEALKDEIPFKANELRKYFSVGNHVKVLRGRFEGDTGMIVGIEGLKAIVLSDGTKDEICKETSSGVDSTGQFQLRDLVNLSSDKVGIVIRVEKERLHVLNMDGKVQIVSIQSVTKRRFNKNATALDSLNNNLNAGDIVNVTDGPNSNRQGQIKHIFRHFVFVFSQTLSENGGLFVCKAKNLSLAGGAKVSSIPAMPSGYTSPRIANSPSPHNGSAGTSVHDAIGSTHGTTGGASATHGNRTPSGRPFSSSINVRRDTQLIGKTVRIKQGPYKGYVGIVKDATESTCKIELHAKCQTITVDKNRIIVYVF</sequence>
<feature type="compositionally biased region" description="Polar residues" evidence="13">
    <location>
        <begin position="707"/>
        <end position="720"/>
    </location>
</feature>
<gene>
    <name evidence="15" type="ORF">GPM918_LOCUS34170</name>
    <name evidence="16" type="ORF">SRO942_LOCUS34864</name>
</gene>
<dbReference type="AlphaFoldDB" id="A0A815NR00"/>
<evidence type="ECO:0000256" key="11">
    <source>
        <dbReference type="ARBA" id="ARBA00023242"/>
    </source>
</evidence>
<evidence type="ECO:0000256" key="9">
    <source>
        <dbReference type="ARBA" id="ARBA00023159"/>
    </source>
</evidence>
<dbReference type="InterPro" id="IPR041976">
    <property type="entry name" value="KOW_Spt5_3"/>
</dbReference>
<evidence type="ECO:0000256" key="2">
    <source>
        <dbReference type="ARBA" id="ARBA00006956"/>
    </source>
</evidence>
<feature type="compositionally biased region" description="Basic and acidic residues" evidence="13">
    <location>
        <begin position="1"/>
        <end position="10"/>
    </location>
</feature>
<keyword evidence="17" id="KW-1185">Reference proteome</keyword>
<feature type="compositionally biased region" description="Polar residues" evidence="13">
    <location>
        <begin position="668"/>
        <end position="685"/>
    </location>
</feature>
<feature type="compositionally biased region" description="Low complexity" evidence="13">
    <location>
        <begin position="692"/>
        <end position="706"/>
    </location>
</feature>
<dbReference type="CDD" id="cd06084">
    <property type="entry name" value="KOW_Spt5_4"/>
    <property type="match status" value="1"/>
</dbReference>
<dbReference type="Pfam" id="PF11942">
    <property type="entry name" value="Spt5_N"/>
    <property type="match status" value="1"/>
</dbReference>
<dbReference type="CDD" id="cd09888">
    <property type="entry name" value="NGN_Euk"/>
    <property type="match status" value="1"/>
</dbReference>
<organism evidence="15 17">
    <name type="scientific">Didymodactylos carnosus</name>
    <dbReference type="NCBI Taxonomy" id="1234261"/>
    <lineage>
        <taxon>Eukaryota</taxon>
        <taxon>Metazoa</taxon>
        <taxon>Spiralia</taxon>
        <taxon>Gnathifera</taxon>
        <taxon>Rotifera</taxon>
        <taxon>Eurotatoria</taxon>
        <taxon>Bdelloidea</taxon>
        <taxon>Philodinida</taxon>
        <taxon>Philodinidae</taxon>
        <taxon>Didymodactylos</taxon>
    </lineage>
</organism>
<evidence type="ECO:0000313" key="16">
    <source>
        <dbReference type="EMBL" id="CAF4312917.1"/>
    </source>
</evidence>
<evidence type="ECO:0000313" key="15">
    <source>
        <dbReference type="EMBL" id="CAF1435512.1"/>
    </source>
</evidence>
<dbReference type="FunFam" id="3.30.70.940:FF:000005">
    <property type="entry name" value="Transcription elongation factor SPT5"/>
    <property type="match status" value="1"/>
</dbReference>
<feature type="domain" description="KOW" evidence="14">
    <location>
        <begin position="434"/>
        <end position="461"/>
    </location>
</feature>
<dbReference type="Gene3D" id="3.30.70.940">
    <property type="entry name" value="NusG, N-terminal domain"/>
    <property type="match status" value="1"/>
</dbReference>
<feature type="domain" description="KOW" evidence="14">
    <location>
        <begin position="599"/>
        <end position="626"/>
    </location>
</feature>
<dbReference type="InterPro" id="IPR041977">
    <property type="entry name" value="KOW_Spt5_4"/>
</dbReference>
<keyword evidence="6" id="KW-0597">Phosphoprotein</keyword>
<dbReference type="InterPro" id="IPR005824">
    <property type="entry name" value="KOW"/>
</dbReference>
<dbReference type="PANTHER" id="PTHR11125">
    <property type="entry name" value="SUPPRESSOR OF TY 5"/>
    <property type="match status" value="1"/>
</dbReference>
<evidence type="ECO:0000259" key="14">
    <source>
        <dbReference type="SMART" id="SM00739"/>
    </source>
</evidence>
<dbReference type="GO" id="GO:0006368">
    <property type="term" value="P:transcription elongation by RNA polymerase II"/>
    <property type="evidence" value="ECO:0007669"/>
    <property type="project" value="TreeGrafter"/>
</dbReference>
<dbReference type="InterPro" id="IPR014722">
    <property type="entry name" value="Rib_uL2_dom2"/>
</dbReference>
<dbReference type="InterPro" id="IPR039659">
    <property type="entry name" value="SPT5"/>
</dbReference>
<protein>
    <recommendedName>
        <fullName evidence="3">Transcription elongation factor SPT5</fullName>
    </recommendedName>
    <alternativeName>
        <fullName evidence="12">DRB sensitivity-inducing factor large subunit</fullName>
    </alternativeName>
    <alternativeName>
        <fullName evidence="4">Transcription elongation factor spt5</fullName>
    </alternativeName>
</protein>
<comment type="subcellular location">
    <subcellularLocation>
        <location evidence="1">Nucleus</location>
    </subcellularLocation>
</comment>
<dbReference type="Pfam" id="PF00467">
    <property type="entry name" value="KOW"/>
    <property type="match status" value="1"/>
</dbReference>
<dbReference type="Gene3D" id="2.30.30.30">
    <property type="match status" value="3"/>
</dbReference>
<evidence type="ECO:0000256" key="5">
    <source>
        <dbReference type="ARBA" id="ARBA00022491"/>
    </source>
</evidence>
<keyword evidence="9" id="KW-0010">Activator</keyword>
<dbReference type="InterPro" id="IPR057936">
    <property type="entry name" value="KOWx_Spt5"/>
</dbReference>
<dbReference type="GO" id="GO:0032044">
    <property type="term" value="C:DSIF complex"/>
    <property type="evidence" value="ECO:0007669"/>
    <property type="project" value="TreeGrafter"/>
</dbReference>
<feature type="domain" description="KOW" evidence="14">
    <location>
        <begin position="725"/>
        <end position="752"/>
    </location>
</feature>
<feature type="domain" description="KOW" evidence="14">
    <location>
        <begin position="276"/>
        <end position="303"/>
    </location>
</feature>
<keyword evidence="5" id="KW-0678">Repressor</keyword>
<feature type="compositionally biased region" description="Acidic residues" evidence="13">
    <location>
        <begin position="87"/>
        <end position="105"/>
    </location>
</feature>
<evidence type="ECO:0000256" key="1">
    <source>
        <dbReference type="ARBA" id="ARBA00004123"/>
    </source>
</evidence>
<feature type="compositionally biased region" description="Acidic residues" evidence="13">
    <location>
        <begin position="39"/>
        <end position="63"/>
    </location>
</feature>
<evidence type="ECO:0000256" key="8">
    <source>
        <dbReference type="ARBA" id="ARBA00023015"/>
    </source>
</evidence>
<dbReference type="OrthoDB" id="28901at2759"/>
<feature type="region of interest" description="Disordered" evidence="13">
    <location>
        <begin position="668"/>
        <end position="720"/>
    </location>
</feature>
<dbReference type="Proteomes" id="UP000681722">
    <property type="component" value="Unassembled WGS sequence"/>
</dbReference>
<keyword evidence="10" id="KW-0804">Transcription</keyword>
<dbReference type="Pfam" id="PF23284">
    <property type="entry name" value="KOW2_Spt5"/>
    <property type="match status" value="1"/>
</dbReference>
<dbReference type="Pfam" id="PF23291">
    <property type="entry name" value="KOW4_SPT5"/>
    <property type="match status" value="1"/>
</dbReference>
<evidence type="ECO:0000313" key="17">
    <source>
        <dbReference type="Proteomes" id="UP000663829"/>
    </source>
</evidence>
<reference evidence="15" key="1">
    <citation type="submission" date="2021-02" db="EMBL/GenBank/DDBJ databases">
        <authorList>
            <person name="Nowell W R."/>
        </authorList>
    </citation>
    <scope>NUCLEOTIDE SEQUENCE</scope>
</reference>
<comment type="similarity">
    <text evidence="2">Belongs to the SPT5 family.</text>
</comment>
<proteinExistence type="inferred from homology"/>
<keyword evidence="11" id="KW-0539">Nucleus</keyword>
<dbReference type="InterPro" id="IPR041978">
    <property type="entry name" value="KOW_Spt5_5"/>
</dbReference>
<dbReference type="EMBL" id="CAJNOQ010018737">
    <property type="protein sequence ID" value="CAF1435512.1"/>
    <property type="molecule type" value="Genomic_DNA"/>
</dbReference>
<accession>A0A815NR00</accession>
<dbReference type="Proteomes" id="UP000663829">
    <property type="component" value="Unassembled WGS sequence"/>
</dbReference>
<name>A0A815NR00_9BILA</name>
<evidence type="ECO:0000256" key="13">
    <source>
        <dbReference type="SAM" id="MobiDB-lite"/>
    </source>
</evidence>
<keyword evidence="7" id="KW-0677">Repeat</keyword>
<dbReference type="CDD" id="cd06083">
    <property type="entry name" value="KOW_Spt5_3"/>
    <property type="match status" value="1"/>
</dbReference>
<dbReference type="InterPro" id="IPR036735">
    <property type="entry name" value="NGN_dom_sf"/>
</dbReference>
<evidence type="ECO:0000256" key="6">
    <source>
        <dbReference type="ARBA" id="ARBA00022553"/>
    </source>
</evidence>
<dbReference type="Pfam" id="PF23042">
    <property type="entry name" value="KOW1_SPT5"/>
    <property type="match status" value="1"/>
</dbReference>
<dbReference type="InterPro" id="IPR041973">
    <property type="entry name" value="KOW_Spt5_1"/>
</dbReference>
<dbReference type="Pfam" id="PF03439">
    <property type="entry name" value="Spt5-NGN"/>
    <property type="match status" value="1"/>
</dbReference>
<dbReference type="InterPro" id="IPR022581">
    <property type="entry name" value="Spt5_N"/>
</dbReference>
<evidence type="ECO:0000256" key="3">
    <source>
        <dbReference type="ARBA" id="ARBA00020181"/>
    </source>
</evidence>
<dbReference type="CDD" id="cd06081">
    <property type="entry name" value="KOW_Spt5_1"/>
    <property type="match status" value="1"/>
</dbReference>
<evidence type="ECO:0000256" key="4">
    <source>
        <dbReference type="ARBA" id="ARBA00021370"/>
    </source>
</evidence>
<dbReference type="SMART" id="SM00739">
    <property type="entry name" value="KOW"/>
    <property type="match status" value="5"/>
</dbReference>
<comment type="caution">
    <text evidence="15">The sequence shown here is derived from an EMBL/GenBank/DDBJ whole genome shotgun (WGS) entry which is preliminary data.</text>
</comment>
<dbReference type="GO" id="GO:0003729">
    <property type="term" value="F:mRNA binding"/>
    <property type="evidence" value="ECO:0007669"/>
    <property type="project" value="TreeGrafter"/>
</dbReference>
<dbReference type="CDD" id="cd06082">
    <property type="entry name" value="KOW_Spt5_2"/>
    <property type="match status" value="1"/>
</dbReference>
<dbReference type="GO" id="GO:0006357">
    <property type="term" value="P:regulation of transcription by RNA polymerase II"/>
    <property type="evidence" value="ECO:0007669"/>
    <property type="project" value="InterPro"/>
</dbReference>
<dbReference type="SUPFAM" id="SSF50104">
    <property type="entry name" value="Translation proteins SH3-like domain"/>
    <property type="match status" value="1"/>
</dbReference>